<feature type="non-terminal residue" evidence="1">
    <location>
        <position position="268"/>
    </location>
</feature>
<sequence length="268" mass="30493">MLCWLGLDRLAFCPSAKDTIPKAAAIINRDWSNTSFQRWGVSALRPVRKTEDVEEEHPESQRHMQFTNGFPQPVNIQSNVVFIPQQSSIDRFVVNIWERIHGRIGLGSQDLLEQWQLMETAATAATGSINDAVKVYFPEQLGFDQLQASSAEGTLSEIEIEGIFNRGNIFCRKITQVSRACRLIGVIVQARWIEHFDSYVELLAITKPSMSRAKRRKATLIKTCNNFGWSEKELRNRMAIWRGYKDIKDAGGWAALVFSGYIDLLEIL</sequence>
<dbReference type="OrthoDB" id="308383at2759"/>
<dbReference type="Proteomes" id="UP000070121">
    <property type="component" value="Unassembled WGS sequence"/>
</dbReference>
<evidence type="ECO:0000313" key="2">
    <source>
        <dbReference type="Proteomes" id="UP000070121"/>
    </source>
</evidence>
<organism evidence="1 2">
    <name type="scientific">Colletotrichum salicis</name>
    <dbReference type="NCBI Taxonomy" id="1209931"/>
    <lineage>
        <taxon>Eukaryota</taxon>
        <taxon>Fungi</taxon>
        <taxon>Dikarya</taxon>
        <taxon>Ascomycota</taxon>
        <taxon>Pezizomycotina</taxon>
        <taxon>Sordariomycetes</taxon>
        <taxon>Hypocreomycetidae</taxon>
        <taxon>Glomerellales</taxon>
        <taxon>Glomerellaceae</taxon>
        <taxon>Colletotrichum</taxon>
        <taxon>Colletotrichum acutatum species complex</taxon>
    </lineage>
</organism>
<accession>A0A135UNH7</accession>
<dbReference type="STRING" id="1209931.A0A135UNH7"/>
<dbReference type="EMBL" id="JFFI01001221">
    <property type="protein sequence ID" value="KXH61949.1"/>
    <property type="molecule type" value="Genomic_DNA"/>
</dbReference>
<gene>
    <name evidence="1" type="ORF">CSAL01_00955</name>
</gene>
<comment type="caution">
    <text evidence="1">The sequence shown here is derived from an EMBL/GenBank/DDBJ whole genome shotgun (WGS) entry which is preliminary data.</text>
</comment>
<evidence type="ECO:0000313" key="1">
    <source>
        <dbReference type="EMBL" id="KXH61949.1"/>
    </source>
</evidence>
<proteinExistence type="predicted"/>
<keyword evidence="2" id="KW-1185">Reference proteome</keyword>
<name>A0A135UNH7_9PEZI</name>
<protein>
    <submittedName>
        <fullName evidence="1">SET domain-containing protein</fullName>
    </submittedName>
</protein>
<reference evidence="1 2" key="1">
    <citation type="submission" date="2014-02" db="EMBL/GenBank/DDBJ databases">
        <title>The genome sequence of Colletotrichum salicis CBS 607.94.</title>
        <authorList>
            <person name="Baroncelli R."/>
            <person name="Thon M.R."/>
        </authorList>
    </citation>
    <scope>NUCLEOTIDE SEQUENCE [LARGE SCALE GENOMIC DNA]</scope>
    <source>
        <strain evidence="1 2">CBS 607.94</strain>
    </source>
</reference>
<dbReference type="AlphaFoldDB" id="A0A135UNH7"/>